<dbReference type="EMBL" id="WUEY01000028">
    <property type="protein sequence ID" value="NEI74312.1"/>
    <property type="molecule type" value="Genomic_DNA"/>
</dbReference>
<reference evidence="2 3" key="1">
    <citation type="submission" date="2019-12" db="EMBL/GenBank/DDBJ databases">
        <title>Rhizobium genotypes associated with high levels of biological nitrogen fixation by grain legumes in a temperate-maritime cropping system.</title>
        <authorList>
            <person name="Maluk M."/>
            <person name="Francesc Ferrando Molina F."/>
            <person name="Lopez Del Egido L."/>
            <person name="Lafos M."/>
            <person name="Langarica-Fuentes A."/>
            <person name="Gebre Yohannes G."/>
            <person name="Young M.W."/>
            <person name="Martin P."/>
            <person name="Gantlett R."/>
            <person name="Kenicer G."/>
            <person name="Hawes C."/>
            <person name="Begg G.S."/>
            <person name="Quilliam R.S."/>
            <person name="Squire G.R."/>
            <person name="Poole P.S."/>
            <person name="Young P.W."/>
            <person name="Iannetta P.M."/>
            <person name="James E.K."/>
        </authorList>
    </citation>
    <scope>NUCLEOTIDE SEQUENCE [LARGE SCALE GENOMIC DNA]</scope>
    <source>
        <strain evidence="2 3">JHI1118</strain>
    </source>
</reference>
<dbReference type="InterPro" id="IPR038726">
    <property type="entry name" value="PDDEXK_AddAB-type"/>
</dbReference>
<evidence type="ECO:0000259" key="1">
    <source>
        <dbReference type="Pfam" id="PF12705"/>
    </source>
</evidence>
<accession>A0A6L9UIV0</accession>
<dbReference type="Pfam" id="PF12705">
    <property type="entry name" value="PDDEXK_1"/>
    <property type="match status" value="1"/>
</dbReference>
<organism evidence="2 3">
    <name type="scientific">Rhizobium lusitanum</name>
    <dbReference type="NCBI Taxonomy" id="293958"/>
    <lineage>
        <taxon>Bacteria</taxon>
        <taxon>Pseudomonadati</taxon>
        <taxon>Pseudomonadota</taxon>
        <taxon>Alphaproteobacteria</taxon>
        <taxon>Hyphomicrobiales</taxon>
        <taxon>Rhizobiaceae</taxon>
        <taxon>Rhizobium/Agrobacterium group</taxon>
        <taxon>Rhizobium</taxon>
    </lineage>
</organism>
<protein>
    <recommendedName>
        <fullName evidence="1">PD-(D/E)XK endonuclease-like domain-containing protein</fullName>
    </recommendedName>
</protein>
<dbReference type="RefSeq" id="WP_163993439.1">
    <property type="nucleotide sequence ID" value="NZ_WUEY01000028.1"/>
</dbReference>
<dbReference type="Proteomes" id="UP000483035">
    <property type="component" value="Unassembled WGS sequence"/>
</dbReference>
<sequence length="316" mass="36058">MRWSYSSARAFRQCQRKWYYGYVVAPKGRSKDENRLRAKRLKSLSTLSAWRGQIVDTVISKHIIPALDFDDRMTLGDAKKHARLLFDKQKAFAESHRSEDLTLVKSHHGDSFLLLSEHAHGHDITHSEYEEAWEDIVGALTNLYRLDDLRAEVALGWSFHPQPPLHFDILGDLKGSAFPDLIVYTGKEPIRIIDWKVHNDGANDARDQLASYAIALSRLDKPNFDFPPENWQAPPSEIVLKEAQLLLGNVREHILTEGDLEDAEVFMMESAYAMSQVLEGKSYEEFDIDQLETTSNPETCATCAFRMICWEGNCSA</sequence>
<gene>
    <name evidence="2" type="ORF">GR212_32675</name>
</gene>
<proteinExistence type="predicted"/>
<feature type="domain" description="PD-(D/E)XK endonuclease-like" evidence="1">
    <location>
        <begin position="2"/>
        <end position="309"/>
    </location>
</feature>
<dbReference type="AlphaFoldDB" id="A0A6L9UIV0"/>
<evidence type="ECO:0000313" key="3">
    <source>
        <dbReference type="Proteomes" id="UP000483035"/>
    </source>
</evidence>
<comment type="caution">
    <text evidence="2">The sequence shown here is derived from an EMBL/GenBank/DDBJ whole genome shotgun (WGS) entry which is preliminary data.</text>
</comment>
<name>A0A6L9UIV0_9HYPH</name>
<dbReference type="Gene3D" id="3.90.320.10">
    <property type="match status" value="1"/>
</dbReference>
<evidence type="ECO:0000313" key="2">
    <source>
        <dbReference type="EMBL" id="NEI74312.1"/>
    </source>
</evidence>
<dbReference type="InterPro" id="IPR011604">
    <property type="entry name" value="PDDEXK-like_dom_sf"/>
</dbReference>